<dbReference type="OrthoDB" id="1033643at2"/>
<dbReference type="AlphaFoldDB" id="A0A1M5FXI3"/>
<dbReference type="RefSeq" id="WP_025076286.1">
    <property type="nucleotide sequence ID" value="NZ_FQVD01000052.1"/>
</dbReference>
<keyword evidence="2" id="KW-1185">Reference proteome</keyword>
<dbReference type="Proteomes" id="UP000184436">
    <property type="component" value="Unassembled WGS sequence"/>
</dbReference>
<organism evidence="1 2">
    <name type="scientific">Bacteroides faecichinchillae</name>
    <dbReference type="NCBI Taxonomy" id="871325"/>
    <lineage>
        <taxon>Bacteria</taxon>
        <taxon>Pseudomonadati</taxon>
        <taxon>Bacteroidota</taxon>
        <taxon>Bacteroidia</taxon>
        <taxon>Bacteroidales</taxon>
        <taxon>Bacteroidaceae</taxon>
        <taxon>Bacteroides</taxon>
    </lineage>
</organism>
<gene>
    <name evidence="1" type="ORF">SAMN05444349_1523</name>
</gene>
<sequence>MVTTTFTIKPYLAKFMYVKYGCPVHLTHIHPVYHCLQQLSVPHPQNVSWKETGNVRFILPSPRYGKSPEKYNYIGKDSAFIIEKAIEVEIKMEFYEVLLENKCRNGIRFKKSMEMFVEHYQLEELIEEESLMRAFQRWRKMIKDKKS</sequence>
<evidence type="ECO:0000313" key="1">
    <source>
        <dbReference type="EMBL" id="SHF96104.1"/>
    </source>
</evidence>
<name>A0A1M5FXI3_9BACE</name>
<reference evidence="1 2" key="1">
    <citation type="submission" date="2016-11" db="EMBL/GenBank/DDBJ databases">
        <authorList>
            <person name="Jaros S."/>
            <person name="Januszkiewicz K."/>
            <person name="Wedrychowicz H."/>
        </authorList>
    </citation>
    <scope>NUCLEOTIDE SEQUENCE [LARGE SCALE GENOMIC DNA]</scope>
    <source>
        <strain evidence="1 2">DSM 26883</strain>
    </source>
</reference>
<protein>
    <submittedName>
        <fullName evidence="1">Uncharacterized protein</fullName>
    </submittedName>
</protein>
<accession>A0A1M5FXI3</accession>
<evidence type="ECO:0000313" key="2">
    <source>
        <dbReference type="Proteomes" id="UP000184436"/>
    </source>
</evidence>
<proteinExistence type="predicted"/>
<dbReference type="EMBL" id="FQVD01000052">
    <property type="protein sequence ID" value="SHF96104.1"/>
    <property type="molecule type" value="Genomic_DNA"/>
</dbReference>